<dbReference type="Proteomes" id="UP000481858">
    <property type="component" value="Unassembled WGS sequence"/>
</dbReference>
<evidence type="ECO:0000313" key="1">
    <source>
        <dbReference type="EMBL" id="KAF2964908.1"/>
    </source>
</evidence>
<dbReference type="EMBL" id="WUBL01000132">
    <property type="protein sequence ID" value="KAF2964908.1"/>
    <property type="molecule type" value="Genomic_DNA"/>
</dbReference>
<dbReference type="AlphaFoldDB" id="A0A7C8MKT6"/>
<protein>
    <submittedName>
        <fullName evidence="1">Uncharacterized protein</fullName>
    </submittedName>
</protein>
<reference evidence="1 2" key="1">
    <citation type="submission" date="2019-12" db="EMBL/GenBank/DDBJ databases">
        <title>Draft genome sequence of the ascomycete Xylaria multiplex DSM 110363.</title>
        <authorList>
            <person name="Buettner E."/>
            <person name="Kellner H."/>
        </authorList>
    </citation>
    <scope>NUCLEOTIDE SEQUENCE [LARGE SCALE GENOMIC DNA]</scope>
    <source>
        <strain evidence="1 2">DSM 110363</strain>
    </source>
</reference>
<name>A0A7C8MKT6_9PEZI</name>
<gene>
    <name evidence="1" type="ORF">GQX73_g8668</name>
</gene>
<evidence type="ECO:0000313" key="2">
    <source>
        <dbReference type="Proteomes" id="UP000481858"/>
    </source>
</evidence>
<dbReference type="InParanoid" id="A0A7C8MKT6"/>
<organism evidence="1 2">
    <name type="scientific">Xylaria multiplex</name>
    <dbReference type="NCBI Taxonomy" id="323545"/>
    <lineage>
        <taxon>Eukaryota</taxon>
        <taxon>Fungi</taxon>
        <taxon>Dikarya</taxon>
        <taxon>Ascomycota</taxon>
        <taxon>Pezizomycotina</taxon>
        <taxon>Sordariomycetes</taxon>
        <taxon>Xylariomycetidae</taxon>
        <taxon>Xylariales</taxon>
        <taxon>Xylariaceae</taxon>
        <taxon>Xylaria</taxon>
    </lineage>
</organism>
<accession>A0A7C8MKT6</accession>
<proteinExistence type="predicted"/>
<comment type="caution">
    <text evidence="1">The sequence shown here is derived from an EMBL/GenBank/DDBJ whole genome shotgun (WGS) entry which is preliminary data.</text>
</comment>
<keyword evidence="2" id="KW-1185">Reference proteome</keyword>
<sequence>MLDNIVVLARTVDLAVILFAGCKESAVGPPESLWCMAVTIAELDGLRAASQLAEDVGSGNRTGAFPFDPDYPVVGLIIVMDLLSEAYSSDVVAGLQRGVRERLVAP</sequence>